<dbReference type="EMBL" id="JANWOI010000001">
    <property type="protein sequence ID" value="MDA5193087.1"/>
    <property type="molecule type" value="Genomic_DNA"/>
</dbReference>
<comment type="caution">
    <text evidence="4">The sequence shown here is derived from an EMBL/GenBank/DDBJ whole genome shotgun (WGS) entry which is preliminary data.</text>
</comment>
<dbReference type="GO" id="GO:0043461">
    <property type="term" value="P:proton-transporting ATP synthase complex assembly"/>
    <property type="evidence" value="ECO:0007669"/>
    <property type="project" value="InterPro"/>
</dbReference>
<dbReference type="PANTHER" id="PTHR21013:SF10">
    <property type="entry name" value="ATP SYNTHASE MITOCHONDRIAL F1 COMPLEX ASSEMBLY FACTOR 2"/>
    <property type="match status" value="1"/>
</dbReference>
<dbReference type="Gene3D" id="1.10.3580.10">
    <property type="entry name" value="ATP12 ATPase"/>
    <property type="match status" value="1"/>
</dbReference>
<organism evidence="4 5">
    <name type="scientific">Govanella unica</name>
    <dbReference type="NCBI Taxonomy" id="2975056"/>
    <lineage>
        <taxon>Bacteria</taxon>
        <taxon>Pseudomonadati</taxon>
        <taxon>Pseudomonadota</taxon>
        <taxon>Alphaproteobacteria</taxon>
        <taxon>Emcibacterales</taxon>
        <taxon>Govanellaceae</taxon>
        <taxon>Govanella</taxon>
    </lineage>
</organism>
<dbReference type="Proteomes" id="UP001141619">
    <property type="component" value="Unassembled WGS sequence"/>
</dbReference>
<keyword evidence="3" id="KW-0143">Chaperone</keyword>
<dbReference type="RefSeq" id="WP_274942781.1">
    <property type="nucleotide sequence ID" value="NZ_JANWOI010000001.1"/>
</dbReference>
<dbReference type="Pfam" id="PF07542">
    <property type="entry name" value="ATP12"/>
    <property type="match status" value="1"/>
</dbReference>
<accession>A0A9X3TXA3</accession>
<proteinExistence type="inferred from homology"/>
<keyword evidence="5" id="KW-1185">Reference proteome</keyword>
<evidence type="ECO:0000256" key="3">
    <source>
        <dbReference type="ARBA" id="ARBA00023186"/>
    </source>
</evidence>
<name>A0A9X3TXA3_9PROT</name>
<evidence type="ECO:0000313" key="5">
    <source>
        <dbReference type="Proteomes" id="UP001141619"/>
    </source>
</evidence>
<evidence type="ECO:0000256" key="1">
    <source>
        <dbReference type="ARBA" id="ARBA00008231"/>
    </source>
</evidence>
<reference evidence="4" key="2">
    <citation type="journal article" date="2023" name="Syst. Appl. Microbiol.">
        <title>Govania unica gen. nov., sp. nov., a rare biosphere bacterium that represents a novel family in the class Alphaproteobacteria.</title>
        <authorList>
            <person name="Vandamme P."/>
            <person name="Peeters C."/>
            <person name="Hettiarachchi A."/>
            <person name="Cnockaert M."/>
            <person name="Carlier A."/>
        </authorList>
    </citation>
    <scope>NUCLEOTIDE SEQUENCE</scope>
    <source>
        <strain evidence="4">LMG 31809</strain>
    </source>
</reference>
<gene>
    <name evidence="4" type="ORF">NYP16_03845</name>
</gene>
<keyword evidence="2" id="KW-0809">Transit peptide</keyword>
<dbReference type="Gene3D" id="3.30.2180.10">
    <property type="entry name" value="ATP12-like"/>
    <property type="match status" value="1"/>
</dbReference>
<protein>
    <submittedName>
        <fullName evidence="4">ATPase</fullName>
    </submittedName>
</protein>
<dbReference type="PANTHER" id="PTHR21013">
    <property type="entry name" value="ATP SYNTHASE MITOCHONDRIAL F1 COMPLEX ASSEMBLY FACTOR 2/ATP12 PROTEIN, MITOCHONDRIAL PRECURSOR"/>
    <property type="match status" value="1"/>
</dbReference>
<sequence>MKRFYKDVSLQAEADGHAVLLDGRSIKTPAKAGLVLPTAALAEGIADEWRAQGEEIISDSMPLTRLANSVIDGVRTRQTDIEDEMVRYGGTDLVCYWAEHPQSLVERQARGWQPLIDWINTRHGVRLETTAGIIHRAQDVEAMARLRALVEDIGDPWHLGPLHMITTSMGSVVIALALYDGRIDADTAFALGELDEAHQREFWGEDAEATLRRERLLADVRMCARFIELVRG</sequence>
<evidence type="ECO:0000256" key="2">
    <source>
        <dbReference type="ARBA" id="ARBA00022946"/>
    </source>
</evidence>
<comment type="similarity">
    <text evidence="1">Belongs to the ATP12 family.</text>
</comment>
<dbReference type="InterPro" id="IPR011419">
    <property type="entry name" value="ATP12_ATP_synth-F1-assembly"/>
</dbReference>
<dbReference type="InterPro" id="IPR023335">
    <property type="entry name" value="ATP12_ortho_dom_sf"/>
</dbReference>
<evidence type="ECO:0000313" key="4">
    <source>
        <dbReference type="EMBL" id="MDA5193087.1"/>
    </source>
</evidence>
<dbReference type="AlphaFoldDB" id="A0A9X3TXA3"/>
<dbReference type="SUPFAM" id="SSF160909">
    <property type="entry name" value="ATP12-like"/>
    <property type="match status" value="1"/>
</dbReference>
<dbReference type="InterPro" id="IPR042272">
    <property type="entry name" value="ATP12_ATP_synth-F1-assembly_N"/>
</dbReference>
<reference evidence="4" key="1">
    <citation type="submission" date="2022-08" db="EMBL/GenBank/DDBJ databases">
        <authorList>
            <person name="Vandamme P."/>
            <person name="Hettiarachchi A."/>
            <person name="Peeters C."/>
            <person name="Cnockaert M."/>
            <person name="Carlier A."/>
        </authorList>
    </citation>
    <scope>NUCLEOTIDE SEQUENCE</scope>
    <source>
        <strain evidence="4">LMG 31809</strain>
    </source>
</reference>